<proteinExistence type="predicted"/>
<sequence>MWLSTSLLQYRKLFIDTNRCGASYACDYILFSEPHTSFLVHSGPAQCNYSIHSENERESKGRSFHDKDIHADRFTIVQVKIHDAHALAKVLLTTHCKDTNDLMLPGTAAGHVSDAS</sequence>
<reference evidence="1 2" key="1">
    <citation type="submission" date="2019-05" db="EMBL/GenBank/DDBJ databases">
        <title>Another draft genome of Portunus trituberculatus and its Hox gene families provides insights of decapod evolution.</title>
        <authorList>
            <person name="Jeong J.-H."/>
            <person name="Song I."/>
            <person name="Kim S."/>
            <person name="Choi T."/>
            <person name="Kim D."/>
            <person name="Ryu S."/>
            <person name="Kim W."/>
        </authorList>
    </citation>
    <scope>NUCLEOTIDE SEQUENCE [LARGE SCALE GENOMIC DNA]</scope>
    <source>
        <tissue evidence="1">Muscle</tissue>
    </source>
</reference>
<dbReference type="Proteomes" id="UP000324222">
    <property type="component" value="Unassembled WGS sequence"/>
</dbReference>
<dbReference type="AlphaFoldDB" id="A0A5B7EBP5"/>
<gene>
    <name evidence="1" type="ORF">E2C01_023656</name>
</gene>
<dbReference type="EMBL" id="VSRR010002245">
    <property type="protein sequence ID" value="MPC30393.1"/>
    <property type="molecule type" value="Genomic_DNA"/>
</dbReference>
<comment type="caution">
    <text evidence="1">The sequence shown here is derived from an EMBL/GenBank/DDBJ whole genome shotgun (WGS) entry which is preliminary data.</text>
</comment>
<evidence type="ECO:0000313" key="2">
    <source>
        <dbReference type="Proteomes" id="UP000324222"/>
    </source>
</evidence>
<evidence type="ECO:0000313" key="1">
    <source>
        <dbReference type="EMBL" id="MPC30393.1"/>
    </source>
</evidence>
<organism evidence="1 2">
    <name type="scientific">Portunus trituberculatus</name>
    <name type="common">Swimming crab</name>
    <name type="synonym">Neptunus trituberculatus</name>
    <dbReference type="NCBI Taxonomy" id="210409"/>
    <lineage>
        <taxon>Eukaryota</taxon>
        <taxon>Metazoa</taxon>
        <taxon>Ecdysozoa</taxon>
        <taxon>Arthropoda</taxon>
        <taxon>Crustacea</taxon>
        <taxon>Multicrustacea</taxon>
        <taxon>Malacostraca</taxon>
        <taxon>Eumalacostraca</taxon>
        <taxon>Eucarida</taxon>
        <taxon>Decapoda</taxon>
        <taxon>Pleocyemata</taxon>
        <taxon>Brachyura</taxon>
        <taxon>Eubrachyura</taxon>
        <taxon>Portunoidea</taxon>
        <taxon>Portunidae</taxon>
        <taxon>Portuninae</taxon>
        <taxon>Portunus</taxon>
    </lineage>
</organism>
<name>A0A5B7EBP5_PORTR</name>
<protein>
    <submittedName>
        <fullName evidence="1">Uncharacterized protein</fullName>
    </submittedName>
</protein>
<accession>A0A5B7EBP5</accession>
<keyword evidence="2" id="KW-1185">Reference proteome</keyword>